<feature type="compositionally biased region" description="Polar residues" evidence="1">
    <location>
        <begin position="100"/>
        <end position="109"/>
    </location>
</feature>
<dbReference type="Proteomes" id="UP000046395">
    <property type="component" value="Unassembled WGS sequence"/>
</dbReference>
<keyword evidence="2" id="KW-1185">Reference proteome</keyword>
<feature type="region of interest" description="Disordered" evidence="1">
    <location>
        <begin position="42"/>
        <end position="71"/>
    </location>
</feature>
<reference evidence="3" key="1">
    <citation type="submission" date="2019-12" db="UniProtKB">
        <authorList>
            <consortium name="WormBaseParasite"/>
        </authorList>
    </citation>
    <scope>IDENTIFICATION</scope>
</reference>
<evidence type="ECO:0000256" key="1">
    <source>
        <dbReference type="SAM" id="MobiDB-lite"/>
    </source>
</evidence>
<dbReference type="AlphaFoldDB" id="A0A5S6R168"/>
<organism evidence="2 3">
    <name type="scientific">Trichuris muris</name>
    <name type="common">Mouse whipworm</name>
    <dbReference type="NCBI Taxonomy" id="70415"/>
    <lineage>
        <taxon>Eukaryota</taxon>
        <taxon>Metazoa</taxon>
        <taxon>Ecdysozoa</taxon>
        <taxon>Nematoda</taxon>
        <taxon>Enoplea</taxon>
        <taxon>Dorylaimia</taxon>
        <taxon>Trichinellida</taxon>
        <taxon>Trichuridae</taxon>
        <taxon>Trichuris</taxon>
    </lineage>
</organism>
<sequence length="121" mass="13035">MAGGGRFRSLRGPLLGGTQSAIALPRLRLRDVRSEGSPAAAEYLSGHNWSPPPRRAGVSSGWTKAPQKGFQTRCPRSAAELVASFGSIDLPFLLEVSRQSRQGPMQQQAVHVPTKWKGITT</sequence>
<evidence type="ECO:0000313" key="2">
    <source>
        <dbReference type="Proteomes" id="UP000046395"/>
    </source>
</evidence>
<accession>A0A5S6R168</accession>
<dbReference type="WBParaSite" id="TMUE_3000013049.1">
    <property type="protein sequence ID" value="TMUE_3000013049.1"/>
    <property type="gene ID" value="WBGene00301783"/>
</dbReference>
<protein>
    <submittedName>
        <fullName evidence="3">Uncharacterized protein</fullName>
    </submittedName>
</protein>
<evidence type="ECO:0000313" key="3">
    <source>
        <dbReference type="WBParaSite" id="TMUE_3000013049.1"/>
    </source>
</evidence>
<proteinExistence type="predicted"/>
<feature type="region of interest" description="Disordered" evidence="1">
    <location>
        <begin position="100"/>
        <end position="121"/>
    </location>
</feature>
<name>A0A5S6R168_TRIMR</name>